<comment type="pathway">
    <text evidence="3 10">Carbohydrate metabolism; galactose metabolism.</text>
</comment>
<evidence type="ECO:0000256" key="7">
    <source>
        <dbReference type="ARBA" id="ARBA00023027"/>
    </source>
</evidence>
<dbReference type="Gene3D" id="3.90.25.10">
    <property type="entry name" value="UDP-galactose 4-epimerase, domain 1"/>
    <property type="match status" value="1"/>
</dbReference>
<dbReference type="InterPro" id="IPR001509">
    <property type="entry name" value="Epimerase_deHydtase"/>
</dbReference>
<comment type="catalytic activity">
    <reaction evidence="1 10">
        <text>UDP-alpha-D-glucose = UDP-alpha-D-galactose</text>
        <dbReference type="Rhea" id="RHEA:22168"/>
        <dbReference type="ChEBI" id="CHEBI:58885"/>
        <dbReference type="ChEBI" id="CHEBI:66914"/>
        <dbReference type="EC" id="5.1.3.2"/>
    </reaction>
</comment>
<dbReference type="PRINTS" id="PR01713">
    <property type="entry name" value="NUCEPIMERASE"/>
</dbReference>
<dbReference type="NCBIfam" id="TIGR01179">
    <property type="entry name" value="galE"/>
    <property type="match status" value="1"/>
</dbReference>
<evidence type="ECO:0000256" key="8">
    <source>
        <dbReference type="ARBA" id="ARBA00023235"/>
    </source>
</evidence>
<proteinExistence type="inferred from homology"/>
<name>A0ABW2IHR0_9PROT</name>
<comment type="caution">
    <text evidence="12">The sequence shown here is derived from an EMBL/GenBank/DDBJ whole genome shotgun (WGS) entry which is preliminary data.</text>
</comment>
<evidence type="ECO:0000313" key="13">
    <source>
        <dbReference type="Proteomes" id="UP001596492"/>
    </source>
</evidence>
<evidence type="ECO:0000256" key="2">
    <source>
        <dbReference type="ARBA" id="ARBA00001911"/>
    </source>
</evidence>
<reference evidence="13" key="1">
    <citation type="journal article" date="2019" name="Int. J. Syst. Evol. Microbiol.">
        <title>The Global Catalogue of Microorganisms (GCM) 10K type strain sequencing project: providing services to taxonomists for standard genome sequencing and annotation.</title>
        <authorList>
            <consortium name="The Broad Institute Genomics Platform"/>
            <consortium name="The Broad Institute Genome Sequencing Center for Infectious Disease"/>
            <person name="Wu L."/>
            <person name="Ma J."/>
        </authorList>
    </citation>
    <scope>NUCLEOTIDE SEQUENCE [LARGE SCALE GENOMIC DNA]</scope>
    <source>
        <strain evidence="13">CCUG 51308</strain>
    </source>
</reference>
<dbReference type="PANTHER" id="PTHR43725:SF53">
    <property type="entry name" value="UDP-ARABINOSE 4-EPIMERASE 1"/>
    <property type="match status" value="1"/>
</dbReference>
<evidence type="ECO:0000259" key="11">
    <source>
        <dbReference type="Pfam" id="PF01370"/>
    </source>
</evidence>
<dbReference type="EC" id="5.1.3.2" evidence="5 10"/>
<evidence type="ECO:0000256" key="1">
    <source>
        <dbReference type="ARBA" id="ARBA00000083"/>
    </source>
</evidence>
<dbReference type="Gene3D" id="3.40.50.720">
    <property type="entry name" value="NAD(P)-binding Rossmann-like Domain"/>
    <property type="match status" value="1"/>
</dbReference>
<dbReference type="SUPFAM" id="SSF51735">
    <property type="entry name" value="NAD(P)-binding Rossmann-fold domains"/>
    <property type="match status" value="1"/>
</dbReference>
<dbReference type="GO" id="GO:0003978">
    <property type="term" value="F:UDP-glucose 4-epimerase activity"/>
    <property type="evidence" value="ECO:0007669"/>
    <property type="project" value="UniProtKB-EC"/>
</dbReference>
<comment type="similarity">
    <text evidence="4 10">Belongs to the NAD(P)-dependent epimerase/dehydratase family.</text>
</comment>
<keyword evidence="9 10" id="KW-0119">Carbohydrate metabolism</keyword>
<accession>A0ABW2IHR0</accession>
<comment type="subunit">
    <text evidence="10">Homodimer.</text>
</comment>
<evidence type="ECO:0000313" key="12">
    <source>
        <dbReference type="EMBL" id="MFC7290650.1"/>
    </source>
</evidence>
<dbReference type="EMBL" id="JBHTBR010000002">
    <property type="protein sequence ID" value="MFC7290650.1"/>
    <property type="molecule type" value="Genomic_DNA"/>
</dbReference>
<evidence type="ECO:0000256" key="6">
    <source>
        <dbReference type="ARBA" id="ARBA00018569"/>
    </source>
</evidence>
<keyword evidence="13" id="KW-1185">Reference proteome</keyword>
<dbReference type="InterPro" id="IPR005886">
    <property type="entry name" value="UDP_G4E"/>
</dbReference>
<sequence length="322" mass="35213">MTKLLVTGGAGYVGSHCCKLFADAGWDVTVFDNLSTGWKEFVQWGDLIEGDLLDRDAISKAIDEVKPDAVAHFAALSLVGVSVTSPETYYRNNVMGTLNLMEAMTASNVSKMIFSSTCATYGVPQRMPIDESHPQAPINPYGSSKLMVERILADYSNAHDFEYVALRYFNAAGADAQARIGERHEPETHVIPLAIRGAMSDDYTFTILGDDFETRDGTCVRDYIHVDDLADAHKRALDYLFKGGKSDVFNLGTGNGTTVREIANAVEKASGKPLKLAIGPRRAGDPPALYADASHAKTVLGWEPKFSDIENIVNSAWNWHKK</sequence>
<evidence type="ECO:0000256" key="9">
    <source>
        <dbReference type="ARBA" id="ARBA00023277"/>
    </source>
</evidence>
<dbReference type="InterPro" id="IPR036291">
    <property type="entry name" value="NAD(P)-bd_dom_sf"/>
</dbReference>
<evidence type="ECO:0000256" key="4">
    <source>
        <dbReference type="ARBA" id="ARBA00007637"/>
    </source>
</evidence>
<organism evidence="12 13">
    <name type="scientific">Hirschia litorea</name>
    <dbReference type="NCBI Taxonomy" id="1199156"/>
    <lineage>
        <taxon>Bacteria</taxon>
        <taxon>Pseudomonadati</taxon>
        <taxon>Pseudomonadota</taxon>
        <taxon>Alphaproteobacteria</taxon>
        <taxon>Hyphomonadales</taxon>
        <taxon>Hyphomonadaceae</taxon>
        <taxon>Hirschia</taxon>
    </lineage>
</organism>
<protein>
    <recommendedName>
        <fullName evidence="6 10">UDP-glucose 4-epimerase</fullName>
        <ecNumber evidence="5 10">5.1.3.2</ecNumber>
    </recommendedName>
</protein>
<gene>
    <name evidence="12" type="primary">galE</name>
    <name evidence="12" type="ORF">ACFQS8_03390</name>
</gene>
<dbReference type="PANTHER" id="PTHR43725">
    <property type="entry name" value="UDP-GLUCOSE 4-EPIMERASE"/>
    <property type="match status" value="1"/>
</dbReference>
<evidence type="ECO:0000256" key="5">
    <source>
        <dbReference type="ARBA" id="ARBA00013189"/>
    </source>
</evidence>
<dbReference type="CDD" id="cd05247">
    <property type="entry name" value="UDP_G4E_1_SDR_e"/>
    <property type="match status" value="1"/>
</dbReference>
<feature type="domain" description="NAD-dependent epimerase/dehydratase" evidence="11">
    <location>
        <begin position="5"/>
        <end position="252"/>
    </location>
</feature>
<dbReference type="Proteomes" id="UP001596492">
    <property type="component" value="Unassembled WGS sequence"/>
</dbReference>
<dbReference type="Pfam" id="PF01370">
    <property type="entry name" value="Epimerase"/>
    <property type="match status" value="1"/>
</dbReference>
<evidence type="ECO:0000256" key="10">
    <source>
        <dbReference type="RuleBase" id="RU366046"/>
    </source>
</evidence>
<keyword evidence="7 10" id="KW-0520">NAD</keyword>
<keyword evidence="8 10" id="KW-0413">Isomerase</keyword>
<comment type="cofactor">
    <cofactor evidence="2 10">
        <name>NAD(+)</name>
        <dbReference type="ChEBI" id="CHEBI:57540"/>
    </cofactor>
</comment>
<dbReference type="RefSeq" id="WP_382165714.1">
    <property type="nucleotide sequence ID" value="NZ_JBHTBR010000002.1"/>
</dbReference>
<evidence type="ECO:0000256" key="3">
    <source>
        <dbReference type="ARBA" id="ARBA00004947"/>
    </source>
</evidence>